<reference evidence="11" key="1">
    <citation type="submission" date="2025-08" db="UniProtKB">
        <authorList>
            <consortium name="Ensembl"/>
        </authorList>
    </citation>
    <scope>IDENTIFICATION</scope>
</reference>
<dbReference type="Gene3D" id="3.40.50.300">
    <property type="entry name" value="P-loop containing nucleotide triphosphate hydrolases"/>
    <property type="match status" value="1"/>
</dbReference>
<feature type="region of interest" description="Disordered" evidence="10">
    <location>
        <begin position="63"/>
        <end position="84"/>
    </location>
</feature>
<evidence type="ECO:0000256" key="10">
    <source>
        <dbReference type="SAM" id="MobiDB-lite"/>
    </source>
</evidence>
<evidence type="ECO:0000256" key="9">
    <source>
        <dbReference type="ARBA" id="ARBA00023180"/>
    </source>
</evidence>
<dbReference type="GeneID" id="109990714"/>
<keyword evidence="7" id="KW-0333">Golgi apparatus</keyword>
<comment type="subcellular location">
    <subcellularLocation>
        <location evidence="1">Golgi apparatus membrane</location>
        <topology evidence="1">Single-pass type II membrane protein</topology>
    </subcellularLocation>
</comment>
<keyword evidence="9" id="KW-0325">Glycoprotein</keyword>
<dbReference type="GeneTree" id="ENSGT00950000182923"/>
<accession>A0A3Q3FDG5</accession>
<dbReference type="GO" id="GO:0009247">
    <property type="term" value="P:glycolipid biosynthetic process"/>
    <property type="evidence" value="ECO:0007669"/>
    <property type="project" value="InterPro"/>
</dbReference>
<evidence type="ECO:0000256" key="6">
    <source>
        <dbReference type="ARBA" id="ARBA00022989"/>
    </source>
</evidence>
<evidence type="ECO:0000256" key="4">
    <source>
        <dbReference type="ARBA" id="ARBA00022692"/>
    </source>
</evidence>
<dbReference type="GO" id="GO:0000139">
    <property type="term" value="C:Golgi membrane"/>
    <property type="evidence" value="ECO:0007669"/>
    <property type="project" value="UniProtKB-SubCell"/>
</dbReference>
<evidence type="ECO:0000256" key="2">
    <source>
        <dbReference type="ARBA" id="ARBA00008124"/>
    </source>
</evidence>
<dbReference type="Proteomes" id="UP000261660">
    <property type="component" value="Unplaced"/>
</dbReference>
<keyword evidence="6" id="KW-1133">Transmembrane helix</keyword>
<evidence type="ECO:0000313" key="12">
    <source>
        <dbReference type="Proteomes" id="UP000261660"/>
    </source>
</evidence>
<dbReference type="PANTHER" id="PTHR14647:SF62">
    <property type="entry name" value="GALACTOSE-3-O-SULFOTRANSFERASE 2"/>
    <property type="match status" value="1"/>
</dbReference>
<dbReference type="AlphaFoldDB" id="A0A3Q3FDG5"/>
<dbReference type="PANTHER" id="PTHR14647">
    <property type="entry name" value="GALACTOSE-3-O-SULFOTRANSFERASE"/>
    <property type="match status" value="1"/>
</dbReference>
<evidence type="ECO:0000256" key="3">
    <source>
        <dbReference type="ARBA" id="ARBA00022679"/>
    </source>
</evidence>
<dbReference type="SUPFAM" id="SSF52540">
    <property type="entry name" value="P-loop containing nucleoside triphosphate hydrolases"/>
    <property type="match status" value="1"/>
</dbReference>
<feature type="region of interest" description="Disordered" evidence="10">
    <location>
        <begin position="133"/>
        <end position="152"/>
    </location>
</feature>
<dbReference type="GO" id="GO:0001733">
    <property type="term" value="F:galactosylceramide sulfotransferase activity"/>
    <property type="evidence" value="ECO:0007669"/>
    <property type="project" value="InterPro"/>
</dbReference>
<dbReference type="InterPro" id="IPR009729">
    <property type="entry name" value="Gal-3-0_sulfotransfrase"/>
</dbReference>
<protein>
    <submittedName>
        <fullName evidence="11">Galactose-3-O-sulfotransferase 2</fullName>
    </submittedName>
</protein>
<dbReference type="Ensembl" id="ENSLBET00000018215.1">
    <property type="protein sequence ID" value="ENSLBEP00000017247.1"/>
    <property type="gene ID" value="ENSLBEG00000013282.1"/>
</dbReference>
<evidence type="ECO:0000313" key="11">
    <source>
        <dbReference type="Ensembl" id="ENSLBEP00000017247.1"/>
    </source>
</evidence>
<evidence type="ECO:0000256" key="1">
    <source>
        <dbReference type="ARBA" id="ARBA00004323"/>
    </source>
</evidence>
<keyword evidence="3" id="KW-0808">Transferase</keyword>
<dbReference type="InterPro" id="IPR027417">
    <property type="entry name" value="P-loop_NTPase"/>
</dbReference>
<comment type="similarity">
    <text evidence="2">Belongs to the galactose-3-O-sulfotransferase family.</text>
</comment>
<keyword evidence="5" id="KW-0735">Signal-anchor</keyword>
<dbReference type="RefSeq" id="XP_065816770.1">
    <property type="nucleotide sequence ID" value="XM_065960698.1"/>
</dbReference>
<proteinExistence type="inferred from homology"/>
<evidence type="ECO:0000256" key="8">
    <source>
        <dbReference type="ARBA" id="ARBA00023136"/>
    </source>
</evidence>
<evidence type="ECO:0000256" key="5">
    <source>
        <dbReference type="ARBA" id="ARBA00022968"/>
    </source>
</evidence>
<name>A0A3Q3FDG5_9LABR</name>
<sequence>MLPPQRRWIREQPVSSVTSHDKLKGLQHLTVNKQNLFTSLQNFLEGLNSGSLLAEKQDLKSLQKNRTSKLHHRKSPDDILSSQVDGNIHPYTGPQMEARTVFHGELLLPEPENRPSLGPSRFFVSQSTRTSSSAETNQRLINTPTPSSHLQAGTETTCQPKSHIVFLKTHKTASSTILNILYRYGESRNLTFALPVKKHMQLFYPNFFAEHFVEGVQSQRVREFHIMCNHMRFRKSEVAKVMPEDTFYFSILRHPVAMMESLYTYYKSIAVFRKTFNLDNFLDNSLTNYMSAVSRNHYAHNTLAFDFGLNNNITSYADDLEERASMAIAAIKQDFHLILISEYFDESLILLKHALCWSLEDVVSFKLNSRSDRSRQPLLQSTAEKIKRWNALDWRIYLHFNNTFWYTVKSLIGEEQLKREVNTLRALRAKLANVCLKGGGAVDPSQLKDHKLKPYQSGKAIIQGYNLNPLTDIQTKHKCMRLITPELQYTKLLYNKQFPDLHD</sequence>
<organism evidence="11 12">
    <name type="scientific">Labrus bergylta</name>
    <name type="common">ballan wrasse</name>
    <dbReference type="NCBI Taxonomy" id="56723"/>
    <lineage>
        <taxon>Eukaryota</taxon>
        <taxon>Metazoa</taxon>
        <taxon>Chordata</taxon>
        <taxon>Craniata</taxon>
        <taxon>Vertebrata</taxon>
        <taxon>Euteleostomi</taxon>
        <taxon>Actinopterygii</taxon>
        <taxon>Neopterygii</taxon>
        <taxon>Teleostei</taxon>
        <taxon>Neoteleostei</taxon>
        <taxon>Acanthomorphata</taxon>
        <taxon>Eupercaria</taxon>
        <taxon>Labriformes</taxon>
        <taxon>Labridae</taxon>
        <taxon>Labrus</taxon>
    </lineage>
</organism>
<keyword evidence="4" id="KW-0812">Transmembrane</keyword>
<dbReference type="Pfam" id="PF06990">
    <property type="entry name" value="Gal-3-0_sulfotr"/>
    <property type="match status" value="1"/>
</dbReference>
<evidence type="ECO:0000256" key="7">
    <source>
        <dbReference type="ARBA" id="ARBA00023034"/>
    </source>
</evidence>
<keyword evidence="12" id="KW-1185">Reference proteome</keyword>
<keyword evidence="8" id="KW-0472">Membrane</keyword>
<reference evidence="11" key="2">
    <citation type="submission" date="2025-09" db="UniProtKB">
        <authorList>
            <consortium name="Ensembl"/>
        </authorList>
    </citation>
    <scope>IDENTIFICATION</scope>
</reference>